<accession>A0A6J4NHA4</accession>
<feature type="compositionally biased region" description="Basic and acidic residues" evidence="1">
    <location>
        <begin position="41"/>
        <end position="58"/>
    </location>
</feature>
<evidence type="ECO:0000256" key="1">
    <source>
        <dbReference type="SAM" id="MobiDB-lite"/>
    </source>
</evidence>
<proteinExistence type="predicted"/>
<name>A0A6J4NHA4_9ACTN</name>
<protein>
    <submittedName>
        <fullName evidence="2">Uncharacterized protein</fullName>
    </submittedName>
</protein>
<feature type="non-terminal residue" evidence="2">
    <location>
        <position position="1"/>
    </location>
</feature>
<gene>
    <name evidence="2" type="ORF">AVDCRST_MAG60-1130</name>
</gene>
<feature type="compositionally biased region" description="Low complexity" evidence="1">
    <location>
        <begin position="59"/>
        <end position="76"/>
    </location>
</feature>
<feature type="region of interest" description="Disordered" evidence="1">
    <location>
        <begin position="1"/>
        <end position="212"/>
    </location>
</feature>
<dbReference type="AlphaFoldDB" id="A0A6J4NHA4"/>
<sequence>APGSPVFRSRTRRSRQHRPAPRGDARQGLPRRGCAPPLRHPQHDHAAERRHLPRDRGVPRSPRLGQGPLRPGGARALRSRRRVARLGRRGRRHRRVRDSSGPRGRQGQPAPADRRGAALAADRGQQPAQRPTAPLLHQVGVTGGHAPQHRCRPRVLPRHPRDRRRPPARQRVAGRVGRGAAGGRQGRVGRPQRHPRDPGGAVPDQVRPGPAL</sequence>
<feature type="compositionally biased region" description="Gly residues" evidence="1">
    <location>
        <begin position="176"/>
        <end position="186"/>
    </location>
</feature>
<feature type="compositionally biased region" description="Basic residues" evidence="1">
    <location>
        <begin position="77"/>
        <end position="96"/>
    </location>
</feature>
<feature type="non-terminal residue" evidence="2">
    <location>
        <position position="212"/>
    </location>
</feature>
<evidence type="ECO:0000313" key="2">
    <source>
        <dbReference type="EMBL" id="CAA9384478.1"/>
    </source>
</evidence>
<dbReference type="EMBL" id="CADCUN010000118">
    <property type="protein sequence ID" value="CAA9384478.1"/>
    <property type="molecule type" value="Genomic_DNA"/>
</dbReference>
<feature type="compositionally biased region" description="Basic residues" evidence="1">
    <location>
        <begin position="9"/>
        <end position="20"/>
    </location>
</feature>
<reference evidence="2" key="1">
    <citation type="submission" date="2020-02" db="EMBL/GenBank/DDBJ databases">
        <authorList>
            <person name="Meier V. D."/>
        </authorList>
    </citation>
    <scope>NUCLEOTIDE SEQUENCE</scope>
    <source>
        <strain evidence="2">AVDCRST_MAG60</strain>
    </source>
</reference>
<feature type="compositionally biased region" description="Basic residues" evidence="1">
    <location>
        <begin position="147"/>
        <end position="168"/>
    </location>
</feature>
<organism evidence="2">
    <name type="scientific">uncultured Nocardioides sp</name>
    <dbReference type="NCBI Taxonomy" id="198441"/>
    <lineage>
        <taxon>Bacteria</taxon>
        <taxon>Bacillati</taxon>
        <taxon>Actinomycetota</taxon>
        <taxon>Actinomycetes</taxon>
        <taxon>Propionibacteriales</taxon>
        <taxon>Nocardioidaceae</taxon>
        <taxon>Nocardioides</taxon>
        <taxon>environmental samples</taxon>
    </lineage>
</organism>